<sequence length="233" mass="27383">MIKTNYFKFLMQLSFVTLITLGFNNTVKAQNVVPQDGKIEHNDSERPCIFVNLDPEPKPLKKAWKDFLKDNYDFKIKGIGFLSNKDLLYKEDVIIPKISSKRMNFYTEIVEDEVGSEMKVFASFGYDIYIDKNETPEEYRIMTRMLNEFLKSYLPDYYNDQVKDTEKKVKTLSKDVKGLNKDISKNNKKIENLTEEIEELTKESEEQSSALEIANTKLKERKEKLERINSKLK</sequence>
<dbReference type="Gene3D" id="1.10.287.950">
    <property type="entry name" value="Methyl-accepting chemotaxis protein"/>
    <property type="match status" value="1"/>
</dbReference>
<evidence type="ECO:0000313" key="2">
    <source>
        <dbReference type="EMBL" id="RYM34578.1"/>
    </source>
</evidence>
<comment type="caution">
    <text evidence="2">The sequence shown here is derived from an EMBL/GenBank/DDBJ whole genome shotgun (WGS) entry which is preliminary data.</text>
</comment>
<gene>
    <name evidence="2" type="ORF">ERX46_04170</name>
</gene>
<proteinExistence type="predicted"/>
<organism evidence="2 3">
    <name type="scientific">Brumimicrobium glaciale</name>
    <dbReference type="NCBI Taxonomy" id="200475"/>
    <lineage>
        <taxon>Bacteria</taxon>
        <taxon>Pseudomonadati</taxon>
        <taxon>Bacteroidota</taxon>
        <taxon>Flavobacteriia</taxon>
        <taxon>Flavobacteriales</taxon>
        <taxon>Crocinitomicaceae</taxon>
        <taxon>Brumimicrobium</taxon>
    </lineage>
</organism>
<name>A0A4Q4KN60_9FLAO</name>
<protein>
    <submittedName>
        <fullName evidence="2">Uncharacterized protein</fullName>
    </submittedName>
</protein>
<dbReference type="RefSeq" id="WP_130092587.1">
    <property type="nucleotide sequence ID" value="NZ_SETE01000002.1"/>
</dbReference>
<dbReference type="AlphaFoldDB" id="A0A4Q4KN60"/>
<evidence type="ECO:0000313" key="3">
    <source>
        <dbReference type="Proteomes" id="UP000293952"/>
    </source>
</evidence>
<evidence type="ECO:0000256" key="1">
    <source>
        <dbReference type="SAM" id="Coils"/>
    </source>
</evidence>
<dbReference type="OrthoDB" id="1467402at2"/>
<reference evidence="2 3" key="1">
    <citation type="submission" date="2019-02" db="EMBL/GenBank/DDBJ databases">
        <title>Genome sequence of the sea-ice species Brumimicrobium glaciale.</title>
        <authorList>
            <person name="Bowman J.P."/>
        </authorList>
    </citation>
    <scope>NUCLEOTIDE SEQUENCE [LARGE SCALE GENOMIC DNA]</scope>
    <source>
        <strain evidence="2 3">IC156</strain>
    </source>
</reference>
<dbReference type="Proteomes" id="UP000293952">
    <property type="component" value="Unassembled WGS sequence"/>
</dbReference>
<keyword evidence="3" id="KW-1185">Reference proteome</keyword>
<feature type="coiled-coil region" evidence="1">
    <location>
        <begin position="162"/>
        <end position="231"/>
    </location>
</feature>
<accession>A0A4Q4KN60</accession>
<dbReference type="EMBL" id="SETE01000002">
    <property type="protein sequence ID" value="RYM34578.1"/>
    <property type="molecule type" value="Genomic_DNA"/>
</dbReference>
<keyword evidence="1" id="KW-0175">Coiled coil</keyword>